<dbReference type="Pfam" id="PF13095">
    <property type="entry name" value="FTA2"/>
    <property type="match status" value="1"/>
</dbReference>
<evidence type="ECO:0000313" key="2">
    <source>
        <dbReference type="Proteomes" id="UP000185904"/>
    </source>
</evidence>
<accession>A0A178BZE5</accession>
<gene>
    <name evidence="1" type="ORF">AYO20_11279</name>
</gene>
<dbReference type="SUPFAM" id="SSF56112">
    <property type="entry name" value="Protein kinase-like (PK-like)"/>
    <property type="match status" value="1"/>
</dbReference>
<protein>
    <recommendedName>
        <fullName evidence="3">Protein kinase domain-containing protein</fullName>
    </recommendedName>
</protein>
<name>A0A178BZE5_9EURO</name>
<comment type="caution">
    <text evidence="1">The sequence shown here is derived from an EMBL/GenBank/DDBJ whole genome shotgun (WGS) entry which is preliminary data.</text>
</comment>
<sequence>MPPFENQDFDSLLLKPFELNGGIRFETYAGGGRSGHCFKVRIRKKDYALKMFKFDNPELNVCRLRGTERRAFHDPFYIECPAYGTLIEQGFNGHITTFCYGWIDVPCSVELHVPSQFGIQPVLWDKPADVDHQQVRGILLEWVDGRPPTQIVMTSNIANQARKLLKALHGVGILHGGVAASNLLVEESN</sequence>
<dbReference type="AlphaFoldDB" id="A0A178BZE5"/>
<dbReference type="OrthoDB" id="3432781at2759"/>
<evidence type="ECO:0008006" key="3">
    <source>
        <dbReference type="Google" id="ProtNLM"/>
    </source>
</evidence>
<evidence type="ECO:0000313" key="1">
    <source>
        <dbReference type="EMBL" id="OAL22043.1"/>
    </source>
</evidence>
<proteinExistence type="predicted"/>
<organism evidence="1 2">
    <name type="scientific">Fonsecaea nubica</name>
    <dbReference type="NCBI Taxonomy" id="856822"/>
    <lineage>
        <taxon>Eukaryota</taxon>
        <taxon>Fungi</taxon>
        <taxon>Dikarya</taxon>
        <taxon>Ascomycota</taxon>
        <taxon>Pezizomycotina</taxon>
        <taxon>Eurotiomycetes</taxon>
        <taxon>Chaetothyriomycetidae</taxon>
        <taxon>Chaetothyriales</taxon>
        <taxon>Herpotrichiellaceae</taxon>
        <taxon>Fonsecaea</taxon>
    </lineage>
</organism>
<dbReference type="InterPro" id="IPR025213">
    <property type="entry name" value="Sim4_Fta2"/>
</dbReference>
<dbReference type="GeneID" id="34594663"/>
<dbReference type="InterPro" id="IPR011009">
    <property type="entry name" value="Kinase-like_dom_sf"/>
</dbReference>
<dbReference type="RefSeq" id="XP_022494501.1">
    <property type="nucleotide sequence ID" value="XM_022649531.1"/>
</dbReference>
<keyword evidence="2" id="KW-1185">Reference proteome</keyword>
<reference evidence="1 2" key="1">
    <citation type="submission" date="2016-03" db="EMBL/GenBank/DDBJ databases">
        <title>The draft genome sequence of Fonsecaea nubica causative agent of cutaneous subcutaneous infection in human host.</title>
        <authorList>
            <person name="Costa F."/>
            <person name="Sybren D.H."/>
            <person name="Raittz R.T."/>
            <person name="Weiss V.A."/>
            <person name="Leao A.C."/>
            <person name="Gomes R."/>
            <person name="De Souza E.M."/>
            <person name="Pedrosa F.O."/>
            <person name="Steffens M.B."/>
            <person name="Bombassaro A."/>
            <person name="Tadra-Sfeir M.Z."/>
            <person name="Moreno L.F."/>
            <person name="Najafzadeh M.J."/>
            <person name="Felipe M.S."/>
            <person name="Teixeira M."/>
            <person name="Sun J."/>
            <person name="Xi L."/>
            <person name="Castro M.A."/>
            <person name="Vicente V.A."/>
        </authorList>
    </citation>
    <scope>NUCLEOTIDE SEQUENCE [LARGE SCALE GENOMIC DNA]</scope>
    <source>
        <strain evidence="1 2">CBS 269.64</strain>
    </source>
</reference>
<dbReference type="Proteomes" id="UP000185904">
    <property type="component" value="Unassembled WGS sequence"/>
</dbReference>
<dbReference type="EMBL" id="LVCJ01000143">
    <property type="protein sequence ID" value="OAL22043.1"/>
    <property type="molecule type" value="Genomic_DNA"/>
</dbReference>